<reference evidence="4" key="1">
    <citation type="journal article" date="2005" name="Nature">
        <title>The map-based sequence of the rice genome.</title>
        <authorList>
            <consortium name="International rice genome sequencing project (IRGSP)"/>
            <person name="Matsumoto T."/>
            <person name="Wu J."/>
            <person name="Kanamori H."/>
            <person name="Katayose Y."/>
            <person name="Fujisawa M."/>
            <person name="Namiki N."/>
            <person name="Mizuno H."/>
            <person name="Yamamoto K."/>
            <person name="Antonio B.A."/>
            <person name="Baba T."/>
            <person name="Sakata K."/>
            <person name="Nagamura Y."/>
            <person name="Aoki H."/>
            <person name="Arikawa K."/>
            <person name="Arita K."/>
            <person name="Bito T."/>
            <person name="Chiden Y."/>
            <person name="Fujitsuka N."/>
            <person name="Fukunaka R."/>
            <person name="Hamada M."/>
            <person name="Harada C."/>
            <person name="Hayashi A."/>
            <person name="Hijishita S."/>
            <person name="Honda M."/>
            <person name="Hosokawa S."/>
            <person name="Ichikawa Y."/>
            <person name="Idonuma A."/>
            <person name="Iijima M."/>
            <person name="Ikeda M."/>
            <person name="Ikeno M."/>
            <person name="Ito K."/>
            <person name="Ito S."/>
            <person name="Ito T."/>
            <person name="Ito Y."/>
            <person name="Ito Y."/>
            <person name="Iwabuchi A."/>
            <person name="Kamiya K."/>
            <person name="Karasawa W."/>
            <person name="Kurita K."/>
            <person name="Katagiri S."/>
            <person name="Kikuta A."/>
            <person name="Kobayashi H."/>
            <person name="Kobayashi N."/>
            <person name="Machita K."/>
            <person name="Maehara T."/>
            <person name="Masukawa M."/>
            <person name="Mizubayashi T."/>
            <person name="Mukai Y."/>
            <person name="Nagasaki H."/>
            <person name="Nagata Y."/>
            <person name="Naito S."/>
            <person name="Nakashima M."/>
            <person name="Nakama Y."/>
            <person name="Nakamichi Y."/>
            <person name="Nakamura M."/>
            <person name="Meguro A."/>
            <person name="Negishi M."/>
            <person name="Ohta I."/>
            <person name="Ohta T."/>
            <person name="Okamoto M."/>
            <person name="Ono N."/>
            <person name="Saji S."/>
            <person name="Sakaguchi M."/>
            <person name="Sakai K."/>
            <person name="Shibata M."/>
            <person name="Shimokawa T."/>
            <person name="Song J."/>
            <person name="Takazaki Y."/>
            <person name="Terasawa K."/>
            <person name="Tsugane M."/>
            <person name="Tsuji K."/>
            <person name="Ueda S."/>
            <person name="Waki K."/>
            <person name="Yamagata H."/>
            <person name="Yamamoto M."/>
            <person name="Yamamoto S."/>
            <person name="Yamane H."/>
            <person name="Yoshiki S."/>
            <person name="Yoshihara R."/>
            <person name="Yukawa K."/>
            <person name="Zhong H."/>
            <person name="Yano M."/>
            <person name="Yuan Q."/>
            <person name="Ouyang S."/>
            <person name="Liu J."/>
            <person name="Jones K.M."/>
            <person name="Gansberger K."/>
            <person name="Moffat K."/>
            <person name="Hill J."/>
            <person name="Bera J."/>
            <person name="Fadrosh D."/>
            <person name="Jin S."/>
            <person name="Johri S."/>
            <person name="Kim M."/>
            <person name="Overton L."/>
            <person name="Reardon M."/>
            <person name="Tsitrin T."/>
            <person name="Vuong H."/>
            <person name="Weaver B."/>
            <person name="Ciecko A."/>
            <person name="Tallon L."/>
            <person name="Jackson J."/>
            <person name="Pai G."/>
            <person name="Aken S.V."/>
            <person name="Utterback T."/>
            <person name="Reidmuller S."/>
            <person name="Feldblyum T."/>
            <person name="Hsiao J."/>
            <person name="Zismann V."/>
            <person name="Iobst S."/>
            <person name="de Vazeille A.R."/>
            <person name="Buell C.R."/>
            <person name="Ying K."/>
            <person name="Li Y."/>
            <person name="Lu T."/>
            <person name="Huang Y."/>
            <person name="Zhao Q."/>
            <person name="Feng Q."/>
            <person name="Zhang L."/>
            <person name="Zhu J."/>
            <person name="Weng Q."/>
            <person name="Mu J."/>
            <person name="Lu Y."/>
            <person name="Fan D."/>
            <person name="Liu Y."/>
            <person name="Guan J."/>
            <person name="Zhang Y."/>
            <person name="Yu S."/>
            <person name="Liu X."/>
            <person name="Zhang Y."/>
            <person name="Hong G."/>
            <person name="Han B."/>
            <person name="Choisne N."/>
            <person name="Demange N."/>
            <person name="Orjeda G."/>
            <person name="Samain S."/>
            <person name="Cattolico L."/>
            <person name="Pelletier E."/>
            <person name="Couloux A."/>
            <person name="Segurens B."/>
            <person name="Wincker P."/>
            <person name="D'Hont A."/>
            <person name="Scarpelli C."/>
            <person name="Weissenbach J."/>
            <person name="Salanoubat M."/>
            <person name="Quetier F."/>
            <person name="Yu Y."/>
            <person name="Kim H.R."/>
            <person name="Rambo T."/>
            <person name="Currie J."/>
            <person name="Collura K."/>
            <person name="Luo M."/>
            <person name="Yang T."/>
            <person name="Ammiraju J.S.S."/>
            <person name="Engler F."/>
            <person name="Soderlund C."/>
            <person name="Wing R.A."/>
            <person name="Palmer L.E."/>
            <person name="de la Bastide M."/>
            <person name="Spiegel L."/>
            <person name="Nascimento L."/>
            <person name="Zutavern T."/>
            <person name="O'Shaughnessy A."/>
            <person name="Dike S."/>
            <person name="Dedhia N."/>
            <person name="Preston R."/>
            <person name="Balija V."/>
            <person name="McCombie W.R."/>
            <person name="Chow T."/>
            <person name="Chen H."/>
            <person name="Chung M."/>
            <person name="Chen C."/>
            <person name="Shaw J."/>
            <person name="Wu H."/>
            <person name="Hsiao K."/>
            <person name="Chao Y."/>
            <person name="Chu M."/>
            <person name="Cheng C."/>
            <person name="Hour A."/>
            <person name="Lee P."/>
            <person name="Lin S."/>
            <person name="Lin Y."/>
            <person name="Liou J."/>
            <person name="Liu S."/>
            <person name="Hsing Y."/>
            <person name="Raghuvanshi S."/>
            <person name="Mohanty A."/>
            <person name="Bharti A.K."/>
            <person name="Gaur A."/>
            <person name="Gupta V."/>
            <person name="Kumar D."/>
            <person name="Ravi V."/>
            <person name="Vij S."/>
            <person name="Kapur A."/>
            <person name="Khurana P."/>
            <person name="Khurana P."/>
            <person name="Khurana J.P."/>
            <person name="Tyagi A.K."/>
            <person name="Gaikwad K."/>
            <person name="Singh A."/>
            <person name="Dalal V."/>
            <person name="Srivastava S."/>
            <person name="Dixit A."/>
            <person name="Pal A.K."/>
            <person name="Ghazi I.A."/>
            <person name="Yadav M."/>
            <person name="Pandit A."/>
            <person name="Bhargava A."/>
            <person name="Sureshbabu K."/>
            <person name="Batra K."/>
            <person name="Sharma T.R."/>
            <person name="Mohapatra T."/>
            <person name="Singh N.K."/>
            <person name="Messing J."/>
            <person name="Nelson A.B."/>
            <person name="Fuks G."/>
            <person name="Kavchok S."/>
            <person name="Keizer G."/>
            <person name="Linton E."/>
            <person name="Llaca V."/>
            <person name="Song R."/>
            <person name="Tanyolac B."/>
            <person name="Young S."/>
            <person name="Ho-Il K."/>
            <person name="Hahn J.H."/>
            <person name="Sangsakoo G."/>
            <person name="Vanavichit A."/>
            <person name="de Mattos Luiz.A.T."/>
            <person name="Zimmer P.D."/>
            <person name="Malone G."/>
            <person name="Dellagostin O."/>
            <person name="de Oliveira A.C."/>
            <person name="Bevan M."/>
            <person name="Bancroft I."/>
            <person name="Minx P."/>
            <person name="Cordum H."/>
            <person name="Wilson R."/>
            <person name="Cheng Z."/>
            <person name="Jin W."/>
            <person name="Jiang J."/>
            <person name="Leong S.A."/>
            <person name="Iwama H."/>
            <person name="Gojobori T."/>
            <person name="Itoh T."/>
            <person name="Niimura Y."/>
            <person name="Fujii Y."/>
            <person name="Habara T."/>
            <person name="Sakai H."/>
            <person name="Sato Y."/>
            <person name="Wilson G."/>
            <person name="Kumar K."/>
            <person name="McCouch S."/>
            <person name="Juretic N."/>
            <person name="Hoen D."/>
            <person name="Wright S."/>
            <person name="Bruskiewich R."/>
            <person name="Bureau T."/>
            <person name="Miyao A."/>
            <person name="Hirochika H."/>
            <person name="Nishikawa T."/>
            <person name="Kadowaki K."/>
            <person name="Sugiura M."/>
            <person name="Burr B."/>
            <person name="Sasaki T."/>
        </authorList>
    </citation>
    <scope>NUCLEOTIDE SEQUENCE [LARGE SCALE GENOMIC DNA]</scope>
    <source>
        <strain evidence="4">cv. Nipponbare</strain>
    </source>
</reference>
<accession>Q10QY1</accession>
<dbReference type="Pfam" id="PF07762">
    <property type="entry name" value="DUF1618"/>
    <property type="match status" value="1"/>
</dbReference>
<dbReference type="PANTHER" id="PTHR33074:SF134">
    <property type="entry name" value="EXPRESSED PROTEIN"/>
    <property type="match status" value="1"/>
</dbReference>
<dbReference type="PANTHER" id="PTHR33074">
    <property type="entry name" value="EXPRESSED PROTEIN-RELATED"/>
    <property type="match status" value="1"/>
</dbReference>
<feature type="region of interest" description="Disordered" evidence="1">
    <location>
        <begin position="421"/>
        <end position="450"/>
    </location>
</feature>
<feature type="region of interest" description="Disordered" evidence="1">
    <location>
        <begin position="490"/>
        <end position="525"/>
    </location>
</feature>
<gene>
    <name evidence="3" type="primary">OSJNBa0050H14.10</name>
</gene>
<name>Q10QY1_ORYSJ</name>
<organism evidence="3 4">
    <name type="scientific">Oryza sativa subsp. japonica</name>
    <name type="common">Rice</name>
    <dbReference type="NCBI Taxonomy" id="39947"/>
    <lineage>
        <taxon>Eukaryota</taxon>
        <taxon>Viridiplantae</taxon>
        <taxon>Streptophyta</taxon>
        <taxon>Embryophyta</taxon>
        <taxon>Tracheophyta</taxon>
        <taxon>Spermatophyta</taxon>
        <taxon>Magnoliopsida</taxon>
        <taxon>Liliopsida</taxon>
        <taxon>Poales</taxon>
        <taxon>Poaceae</taxon>
        <taxon>BOP clade</taxon>
        <taxon>Oryzoideae</taxon>
        <taxon>Oryzeae</taxon>
        <taxon>Oryzinae</taxon>
        <taxon>Oryza</taxon>
        <taxon>Oryza sativa</taxon>
    </lineage>
</organism>
<dbReference type="EMBL" id="AC125472">
    <property type="protein sequence ID" value="AAO13470.1"/>
    <property type="molecule type" value="Genomic_DNA"/>
</dbReference>
<dbReference type="InterPro" id="IPR011676">
    <property type="entry name" value="DUF1618"/>
</dbReference>
<dbReference type="Proteomes" id="UP000000763">
    <property type="component" value="Chromosome 3"/>
</dbReference>
<evidence type="ECO:0000259" key="2">
    <source>
        <dbReference type="Pfam" id="PF07762"/>
    </source>
</evidence>
<feature type="compositionally biased region" description="Gly residues" evidence="1">
    <location>
        <begin position="436"/>
        <end position="445"/>
    </location>
</feature>
<feature type="domain" description="DUF1618" evidence="2">
    <location>
        <begin position="201"/>
        <end position="344"/>
    </location>
</feature>
<dbReference type="AlphaFoldDB" id="Q10QY1"/>
<evidence type="ECO:0000313" key="3">
    <source>
        <dbReference type="EMBL" id="AAO13470.1"/>
    </source>
</evidence>
<evidence type="ECO:0000256" key="1">
    <source>
        <dbReference type="SAM" id="MobiDB-lite"/>
    </source>
</evidence>
<sequence>MGISSASYHPPTLQLPSSAVGASRRCGSPDWVMLDETAYISDRRNKSTAESQTSEGQIIQVSFWLVDPPGLSYFTVHCPGLEEDGLDLSPCDYFVYRAAPWSPWLDLLPDPNVMSFNSKKFGLFPCRSGVSEHYNVAFLNIEWVPSDVACQFELYIFSSKNRKWDVKPVLQDLSRSENHKVALEHEIDKLINIGHDSLCLVDLWHGIILLEKMFDDYPVVRYMTFPKPVVYTTDAYGETVCGETAPECVRDVACCNGLIKFVDVEYCYTDETNGNGWKATTWNRLPSWKDWRKRFTVDKTDILVDPSYAAVLPELWDNNTKNMELKRLICSIPTLSMLDDDFLYMITKMNEEDKNAWIISVDMKHNTLQDVAPISAARFSILSSICHPCAISKYLKISWISAIAVGDANGYIYEGQYGPWSRGRRRPARAGTAGPWRGGGGGGASPGRLGHSWAAAAAHRRDGLATAGRGRLGHGGAAAALDDHSRKALHDGLPRHAHAGSCSAASCPNSTSSASSRKNVSIPPS</sequence>
<reference evidence="4" key="2">
    <citation type="journal article" date="2008" name="Nucleic Acids Res.">
        <title>The rice annotation project database (RAP-DB): 2008 update.</title>
        <authorList>
            <consortium name="The rice annotation project (RAP)"/>
        </authorList>
    </citation>
    <scope>GENOME REANNOTATION</scope>
    <source>
        <strain evidence="4">cv. Nipponbare</strain>
    </source>
</reference>
<evidence type="ECO:0000313" key="4">
    <source>
        <dbReference type="Proteomes" id="UP000000763"/>
    </source>
</evidence>
<proteinExistence type="predicted"/>
<feature type="compositionally biased region" description="Low complexity" evidence="1">
    <location>
        <begin position="499"/>
        <end position="516"/>
    </location>
</feature>
<protein>
    <recommendedName>
        <fullName evidence="2">DUF1618 domain-containing protein</fullName>
    </recommendedName>
</protein>